<proteinExistence type="predicted"/>
<dbReference type="EMBL" id="SAYJ01000019">
    <property type="protein sequence ID" value="TXJ54779.1"/>
    <property type="molecule type" value="Genomic_DNA"/>
</dbReference>
<name>A0A5C8FYW9_9SPIR</name>
<dbReference type="RefSeq" id="WP_147529613.1">
    <property type="nucleotide sequence ID" value="NZ_SAYJ01000019.1"/>
</dbReference>
<dbReference type="PROSITE" id="PS51257">
    <property type="entry name" value="PROKAR_LIPOPROTEIN"/>
    <property type="match status" value="1"/>
</dbReference>
<evidence type="ECO:0000256" key="1">
    <source>
        <dbReference type="SAM" id="SignalP"/>
    </source>
</evidence>
<evidence type="ECO:0008006" key="4">
    <source>
        <dbReference type="Google" id="ProtNLM"/>
    </source>
</evidence>
<evidence type="ECO:0000313" key="2">
    <source>
        <dbReference type="EMBL" id="TXJ54779.1"/>
    </source>
</evidence>
<feature type="signal peptide" evidence="1">
    <location>
        <begin position="1"/>
        <end position="24"/>
    </location>
</feature>
<gene>
    <name evidence="2" type="ORF">EPJ67_10970</name>
</gene>
<keyword evidence="1" id="KW-0732">Signal</keyword>
<comment type="caution">
    <text evidence="2">The sequence shown here is derived from an EMBL/GenBank/DDBJ whole genome shotgun (WGS) entry which is preliminary data.</text>
</comment>
<accession>A0A5C8FYW9</accession>
<protein>
    <recommendedName>
        <fullName evidence="4">Lipocalin-like domain-containing protein</fullName>
    </recommendedName>
</protein>
<dbReference type="AlphaFoldDB" id="A0A5C8FYW9"/>
<dbReference type="Proteomes" id="UP000325013">
    <property type="component" value="Unassembled WGS sequence"/>
</dbReference>
<sequence>MKHTKNILKSLLITVMALSISCKSNENPNTGAKEEEKTFASYAGTWYGDMRGSGEEPLITINSDGSFKILGGDINIPSSNITKNSDKSYTASVENGTITFDFSSDTQATVDFGKGGELLTITKK</sequence>
<reference evidence="2 3" key="1">
    <citation type="journal article" date="1992" name="Lakartidningen">
        <title>[Penicillin V and not amoxicillin is the first choice preparation in acute otitis].</title>
        <authorList>
            <person name="Kamme C."/>
            <person name="Lundgren K."/>
            <person name="Prellner K."/>
        </authorList>
    </citation>
    <scope>NUCLEOTIDE SEQUENCE [LARGE SCALE GENOMIC DNA]</scope>
    <source>
        <strain evidence="2 3">PC2777IV</strain>
    </source>
</reference>
<evidence type="ECO:0000313" key="3">
    <source>
        <dbReference type="Proteomes" id="UP000325013"/>
    </source>
</evidence>
<feature type="chain" id="PRO_5023127225" description="Lipocalin-like domain-containing protein" evidence="1">
    <location>
        <begin position="25"/>
        <end position="124"/>
    </location>
</feature>
<organism evidence="2 3">
    <name type="scientific">Brachyspira aalborgi</name>
    <dbReference type="NCBI Taxonomy" id="29522"/>
    <lineage>
        <taxon>Bacteria</taxon>
        <taxon>Pseudomonadati</taxon>
        <taxon>Spirochaetota</taxon>
        <taxon>Spirochaetia</taxon>
        <taxon>Brachyspirales</taxon>
        <taxon>Brachyspiraceae</taxon>
        <taxon>Brachyspira</taxon>
    </lineage>
</organism>